<evidence type="ECO:0000313" key="1">
    <source>
        <dbReference type="EMBL" id="EOY14107.1"/>
    </source>
</evidence>
<protein>
    <submittedName>
        <fullName evidence="1">Uncharacterized protein</fullName>
    </submittedName>
</protein>
<dbReference type="HOGENOM" id="CLU_2311280_0_0_1"/>
<name>A0A061FBK7_THECC</name>
<proteinExistence type="predicted"/>
<gene>
    <name evidence="1" type="ORF">TCM_033354</name>
</gene>
<reference evidence="1 2" key="1">
    <citation type="journal article" date="2013" name="Genome Biol.">
        <title>The genome sequence of the most widely cultivated cacao type and its use to identify candidate genes regulating pod color.</title>
        <authorList>
            <person name="Motamayor J.C."/>
            <person name="Mockaitis K."/>
            <person name="Schmutz J."/>
            <person name="Haiminen N."/>
            <person name="Iii D.L."/>
            <person name="Cornejo O."/>
            <person name="Findley S.D."/>
            <person name="Zheng P."/>
            <person name="Utro F."/>
            <person name="Royaert S."/>
            <person name="Saski C."/>
            <person name="Jenkins J."/>
            <person name="Podicheti R."/>
            <person name="Zhao M."/>
            <person name="Scheffler B.E."/>
            <person name="Stack J.C."/>
            <person name="Feltus F.A."/>
            <person name="Mustiga G.M."/>
            <person name="Amores F."/>
            <person name="Phillips W."/>
            <person name="Marelli J.P."/>
            <person name="May G.D."/>
            <person name="Shapiro H."/>
            <person name="Ma J."/>
            <person name="Bustamante C.D."/>
            <person name="Schnell R.J."/>
            <person name="Main D."/>
            <person name="Gilbert D."/>
            <person name="Parida L."/>
            <person name="Kuhn D.N."/>
        </authorList>
    </citation>
    <scope>NUCLEOTIDE SEQUENCE [LARGE SCALE GENOMIC DNA]</scope>
    <source>
        <strain evidence="2">cv. Matina 1-6</strain>
    </source>
</reference>
<sequence length="100" mass="11587">MVFTTDTKTLSSSLDIQTMIGQALHQGMYSHREMVSLAITQKNKMLWLKHQFKLKHIPIANQAIWLRRVLFDLNHPQLNPTMNYVDINCVIAITKNQTAH</sequence>
<organism evidence="1 2">
    <name type="scientific">Theobroma cacao</name>
    <name type="common">Cacao</name>
    <name type="synonym">Cocoa</name>
    <dbReference type="NCBI Taxonomy" id="3641"/>
    <lineage>
        <taxon>Eukaryota</taxon>
        <taxon>Viridiplantae</taxon>
        <taxon>Streptophyta</taxon>
        <taxon>Embryophyta</taxon>
        <taxon>Tracheophyta</taxon>
        <taxon>Spermatophyta</taxon>
        <taxon>Magnoliopsida</taxon>
        <taxon>eudicotyledons</taxon>
        <taxon>Gunneridae</taxon>
        <taxon>Pentapetalae</taxon>
        <taxon>rosids</taxon>
        <taxon>malvids</taxon>
        <taxon>Malvales</taxon>
        <taxon>Malvaceae</taxon>
        <taxon>Byttnerioideae</taxon>
        <taxon>Theobroma</taxon>
    </lineage>
</organism>
<dbReference type="Gramene" id="EOY14107">
    <property type="protein sequence ID" value="EOY14107"/>
    <property type="gene ID" value="TCM_033354"/>
</dbReference>
<keyword evidence="2" id="KW-1185">Reference proteome</keyword>
<dbReference type="AlphaFoldDB" id="A0A061FBK7"/>
<evidence type="ECO:0000313" key="2">
    <source>
        <dbReference type="Proteomes" id="UP000026915"/>
    </source>
</evidence>
<dbReference type="InParanoid" id="A0A061FBK7"/>
<dbReference type="Proteomes" id="UP000026915">
    <property type="component" value="Chromosome 7"/>
</dbReference>
<accession>A0A061FBK7</accession>
<dbReference type="EMBL" id="CM001885">
    <property type="protein sequence ID" value="EOY14107.1"/>
    <property type="molecule type" value="Genomic_DNA"/>
</dbReference>